<dbReference type="InterPro" id="IPR000719">
    <property type="entry name" value="Prot_kinase_dom"/>
</dbReference>
<feature type="region of interest" description="Disordered" evidence="1">
    <location>
        <begin position="117"/>
        <end position="206"/>
    </location>
</feature>
<evidence type="ECO:0000256" key="1">
    <source>
        <dbReference type="SAM" id="MobiDB-lite"/>
    </source>
</evidence>
<evidence type="ECO:0000313" key="3">
    <source>
        <dbReference type="EMBL" id="WAR08295.1"/>
    </source>
</evidence>
<dbReference type="EMBL" id="CP111017">
    <property type="protein sequence ID" value="WAR08295.1"/>
    <property type="molecule type" value="Genomic_DNA"/>
</dbReference>
<feature type="compositionally biased region" description="Basic and acidic residues" evidence="1">
    <location>
        <begin position="181"/>
        <end position="197"/>
    </location>
</feature>
<feature type="region of interest" description="Disordered" evidence="1">
    <location>
        <begin position="636"/>
        <end position="666"/>
    </location>
</feature>
<dbReference type="Proteomes" id="UP001164746">
    <property type="component" value="Chromosome 6"/>
</dbReference>
<feature type="region of interest" description="Disordered" evidence="1">
    <location>
        <begin position="23"/>
        <end position="48"/>
    </location>
</feature>
<sequence>MSEQYNSVENKVENWHRYQNDLIQSLSSPASNNPQVSSDSDKMAQHSRGGCAIERNGFNCRLDSVEDEELFGPQASDSTIDTNDVFSHTDLDETRSDKDQCNINYSNVGALPNFDLLDESSGKSSDENPEFNFGYPKSLETPEKFNSGSSGNGSIGINSEDLKSILRHPSGRMYERSQSATDKRDSYRNSRERKYAEIDSPPDFDENFLKNQPIVRKSNSLPDLVTTSQPQSLSPRTCPDVAEIQFHSEGWRSAGSRQKQREAIEGRSWPSATSRPKGIVRHISIAETTEELLYNTEDEPNMVGKEGRQLTSRDRTEEVKLPLKSPSVERRQVLASKSSGYHTGSEGNGSQEKNDDAFSRSTSQISSTVFTSQESEDKGRELEMGKQLEAGKICFQQYTESREPEVGEQLEITVVDNQLKNEQSFEIDVKAGVLAGNLPLVSMQSLNEYGPNEETSEMTYSSEISGEILDSMNNSSWFESQSESLFCSYDSEKTTSNHGNNSPHSSGSSTLTVIDAVRGKESLKSKEQSVREYFHHEEKAISMTEKNLPCMSFTQEDLYPRGDGKIAMESDGKSTELKNSSANSRVVNNEESSLDITGIFEAGAIRKQTSMVGESFSITDNVERLAEEDDKKIQKFKRKQNLTSSGSMDTMRSSSSDSPSSVRERLSDQEVVFSASDLERASRCASHKCPDPTCKKLLEVNVALQSEILDSHSSYPLVRLYCMGLWEHAQKKLSACGEDDLTSQIVFRIQAQMNIPKTGMFLQDEFKFHKFASLDYHHHMSLFTRLQRITHKHIVDQLWLLEYNDQVQVCSPVLPGGSLRDYLDNQTGGLPWEQAIFYLNQAIDAVLYLHTKGVVYLNWQTEPVRERKA</sequence>
<feature type="domain" description="Protein kinase" evidence="2">
    <location>
        <begin position="715"/>
        <end position="869"/>
    </location>
</feature>
<feature type="compositionally biased region" description="Polar residues" evidence="1">
    <location>
        <begin position="23"/>
        <end position="38"/>
    </location>
</feature>
<feature type="region of interest" description="Disordered" evidence="1">
    <location>
        <begin position="294"/>
        <end position="384"/>
    </location>
</feature>
<protein>
    <recommendedName>
        <fullName evidence="2">Protein kinase domain-containing protein</fullName>
    </recommendedName>
</protein>
<feature type="region of interest" description="Disordered" evidence="1">
    <location>
        <begin position="490"/>
        <end position="509"/>
    </location>
</feature>
<proteinExistence type="predicted"/>
<feature type="region of interest" description="Disordered" evidence="1">
    <location>
        <begin position="250"/>
        <end position="275"/>
    </location>
</feature>
<feature type="compositionally biased region" description="Basic and acidic residues" evidence="1">
    <location>
        <begin position="375"/>
        <end position="384"/>
    </location>
</feature>
<feature type="compositionally biased region" description="Low complexity" evidence="1">
    <location>
        <begin position="643"/>
        <end position="661"/>
    </location>
</feature>
<reference evidence="3" key="1">
    <citation type="submission" date="2022-11" db="EMBL/GenBank/DDBJ databases">
        <title>Centuries of genome instability and evolution in soft-shell clam transmissible cancer (bioRxiv).</title>
        <authorList>
            <person name="Hart S.F.M."/>
            <person name="Yonemitsu M.A."/>
            <person name="Giersch R.M."/>
            <person name="Beal B.F."/>
            <person name="Arriagada G."/>
            <person name="Davis B.W."/>
            <person name="Ostrander E.A."/>
            <person name="Goff S.P."/>
            <person name="Metzger M.J."/>
        </authorList>
    </citation>
    <scope>NUCLEOTIDE SEQUENCE</scope>
    <source>
        <strain evidence="3">MELC-2E11</strain>
        <tissue evidence="3">Siphon/mantle</tissue>
    </source>
</reference>
<dbReference type="Gene3D" id="1.10.510.10">
    <property type="entry name" value="Transferase(Phosphotransferase) domain 1"/>
    <property type="match status" value="1"/>
</dbReference>
<gene>
    <name evidence="3" type="ORF">MAR_018253</name>
</gene>
<evidence type="ECO:0000259" key="2">
    <source>
        <dbReference type="PROSITE" id="PS50011"/>
    </source>
</evidence>
<accession>A0ABY7EEJ1</accession>
<dbReference type="InterPro" id="IPR011009">
    <property type="entry name" value="Kinase-like_dom_sf"/>
</dbReference>
<evidence type="ECO:0000313" key="4">
    <source>
        <dbReference type="Proteomes" id="UP001164746"/>
    </source>
</evidence>
<feature type="compositionally biased region" description="Low complexity" evidence="1">
    <location>
        <begin position="496"/>
        <end position="509"/>
    </location>
</feature>
<name>A0ABY7EEJ1_MYAAR</name>
<dbReference type="PROSITE" id="PS50011">
    <property type="entry name" value="PROTEIN_KINASE_DOM"/>
    <property type="match status" value="1"/>
</dbReference>
<keyword evidence="4" id="KW-1185">Reference proteome</keyword>
<organism evidence="3 4">
    <name type="scientific">Mya arenaria</name>
    <name type="common">Soft-shell clam</name>
    <dbReference type="NCBI Taxonomy" id="6604"/>
    <lineage>
        <taxon>Eukaryota</taxon>
        <taxon>Metazoa</taxon>
        <taxon>Spiralia</taxon>
        <taxon>Lophotrochozoa</taxon>
        <taxon>Mollusca</taxon>
        <taxon>Bivalvia</taxon>
        <taxon>Autobranchia</taxon>
        <taxon>Heteroconchia</taxon>
        <taxon>Euheterodonta</taxon>
        <taxon>Imparidentia</taxon>
        <taxon>Neoheterodontei</taxon>
        <taxon>Myida</taxon>
        <taxon>Myoidea</taxon>
        <taxon>Myidae</taxon>
        <taxon>Mya</taxon>
    </lineage>
</organism>
<feature type="compositionally biased region" description="Basic and acidic residues" evidence="1">
    <location>
        <begin position="305"/>
        <end position="332"/>
    </location>
</feature>
<feature type="compositionally biased region" description="Polar residues" evidence="1">
    <location>
        <begin position="359"/>
        <end position="373"/>
    </location>
</feature>
<dbReference type="SUPFAM" id="SSF56112">
    <property type="entry name" value="Protein kinase-like (PK-like)"/>
    <property type="match status" value="1"/>
</dbReference>